<keyword evidence="1" id="KW-1185">Reference proteome</keyword>
<reference evidence="2" key="2">
    <citation type="submission" date="2025-08" db="UniProtKB">
        <authorList>
            <consortium name="RefSeq"/>
        </authorList>
    </citation>
    <scope>IDENTIFICATION</scope>
</reference>
<name>A0ABM4BFB8_HYDVU</name>
<gene>
    <name evidence="2" type="primary">LOC100210902</name>
</gene>
<evidence type="ECO:0000313" key="2">
    <source>
        <dbReference type="RefSeq" id="XP_065647666.1"/>
    </source>
</evidence>
<reference evidence="1" key="1">
    <citation type="submission" date="2025-05" db="UniProtKB">
        <authorList>
            <consortium name="RefSeq"/>
        </authorList>
    </citation>
    <scope>NUCLEOTIDE SEQUENCE [LARGE SCALE GENOMIC DNA]</scope>
</reference>
<organism evidence="1 2">
    <name type="scientific">Hydra vulgaris</name>
    <name type="common">Hydra</name>
    <name type="synonym">Hydra attenuata</name>
    <dbReference type="NCBI Taxonomy" id="6087"/>
    <lineage>
        <taxon>Eukaryota</taxon>
        <taxon>Metazoa</taxon>
        <taxon>Cnidaria</taxon>
        <taxon>Hydrozoa</taxon>
        <taxon>Hydroidolina</taxon>
        <taxon>Anthoathecata</taxon>
        <taxon>Aplanulata</taxon>
        <taxon>Hydridae</taxon>
        <taxon>Hydra</taxon>
    </lineage>
</organism>
<dbReference type="GeneID" id="100210902"/>
<dbReference type="Proteomes" id="UP001652625">
    <property type="component" value="Chromosome 02"/>
</dbReference>
<protein>
    <submittedName>
        <fullName evidence="2">Uncharacterized protein LOC100210902 isoform X2</fullName>
    </submittedName>
</protein>
<sequence>MSFETTCSLVHSWLKENHLLKTARAFEEEHGKIKPIMGVSLDKITNIYHLFEEIFNRYDISKADLSEKPFTNTKFKKKKEELDKNPVELLAEAEAKKH</sequence>
<evidence type="ECO:0000313" key="1">
    <source>
        <dbReference type="Proteomes" id="UP001652625"/>
    </source>
</evidence>
<proteinExistence type="predicted"/>
<accession>A0ABM4BFB8</accession>
<dbReference type="RefSeq" id="XP_065647666.1">
    <property type="nucleotide sequence ID" value="XM_065791594.1"/>
</dbReference>